<evidence type="ECO:0000256" key="1">
    <source>
        <dbReference type="SAM" id="Phobius"/>
    </source>
</evidence>
<dbReference type="PATRIC" id="fig|1423806.3.peg.827"/>
<evidence type="ECO:0000313" key="3">
    <source>
        <dbReference type="Proteomes" id="UP000050961"/>
    </source>
</evidence>
<accession>A0A0R2E4J7</accession>
<sequence>MEKFIMSKNEILNYLEKKRNLTADLQNARHELYIANKNLVSIRKQFKKRLIWSIVVTVVVVGMDTGSIVKGILVLGCLALLGWVVAKRVQQGNQANQQINTANQKIADAQNQPSYIEGMADFPKKFYSYWTIDRLMHLVQENRATTLQDAFNVAEAQDFQNDQIALQQQNLAVAQSTNSMSKISAAANVFTAFNTRK</sequence>
<keyword evidence="1" id="KW-0472">Membrane</keyword>
<gene>
    <name evidence="2" type="ORF">FD15_GL000815</name>
</gene>
<comment type="caution">
    <text evidence="2">The sequence shown here is derived from an EMBL/GenBank/DDBJ whole genome shotgun (WGS) entry which is preliminary data.</text>
</comment>
<reference evidence="2 3" key="1">
    <citation type="journal article" date="2015" name="Genome Announc.">
        <title>Expanding the biotechnology potential of lactobacilli through comparative genomics of 213 strains and associated genera.</title>
        <authorList>
            <person name="Sun Z."/>
            <person name="Harris H.M."/>
            <person name="McCann A."/>
            <person name="Guo C."/>
            <person name="Argimon S."/>
            <person name="Zhang W."/>
            <person name="Yang X."/>
            <person name="Jeffery I.B."/>
            <person name="Cooney J.C."/>
            <person name="Kagawa T.F."/>
            <person name="Liu W."/>
            <person name="Song Y."/>
            <person name="Salvetti E."/>
            <person name="Wrobel A."/>
            <person name="Rasinkangas P."/>
            <person name="Parkhill J."/>
            <person name="Rea M.C."/>
            <person name="O'Sullivan O."/>
            <person name="Ritari J."/>
            <person name="Douillard F.P."/>
            <person name="Paul Ross R."/>
            <person name="Yang R."/>
            <person name="Briner A.E."/>
            <person name="Felis G.E."/>
            <person name="de Vos W.M."/>
            <person name="Barrangou R."/>
            <person name="Klaenhammer T.R."/>
            <person name="Caufield P.W."/>
            <person name="Cui Y."/>
            <person name="Zhang H."/>
            <person name="O'Toole P.W."/>
        </authorList>
    </citation>
    <scope>NUCLEOTIDE SEQUENCE [LARGE SCALE GENOMIC DNA]</scope>
    <source>
        <strain evidence="2 3">DSM 21376</strain>
    </source>
</reference>
<dbReference type="Proteomes" id="UP000050961">
    <property type="component" value="Unassembled WGS sequence"/>
</dbReference>
<protein>
    <submittedName>
        <fullName evidence="2">Uncharacterized protein</fullName>
    </submittedName>
</protein>
<name>A0A0R2E4J7_9LACO</name>
<dbReference type="eggNOG" id="ENOG5030A4S">
    <property type="taxonomic scope" value="Bacteria"/>
</dbReference>
<organism evidence="2 3">
    <name type="scientific">Liquorilactobacillus sucicola DSM 21376 = JCM 15457</name>
    <dbReference type="NCBI Taxonomy" id="1423806"/>
    <lineage>
        <taxon>Bacteria</taxon>
        <taxon>Bacillati</taxon>
        <taxon>Bacillota</taxon>
        <taxon>Bacilli</taxon>
        <taxon>Lactobacillales</taxon>
        <taxon>Lactobacillaceae</taxon>
        <taxon>Liquorilactobacillus</taxon>
    </lineage>
</organism>
<dbReference type="AlphaFoldDB" id="A0A0R2E4J7"/>
<proteinExistence type="predicted"/>
<keyword evidence="1" id="KW-1133">Transmembrane helix</keyword>
<feature type="transmembrane region" description="Helical" evidence="1">
    <location>
        <begin position="50"/>
        <end position="83"/>
    </location>
</feature>
<keyword evidence="1" id="KW-0812">Transmembrane</keyword>
<keyword evidence="3" id="KW-1185">Reference proteome</keyword>
<evidence type="ECO:0000313" key="2">
    <source>
        <dbReference type="EMBL" id="KRN07532.1"/>
    </source>
</evidence>
<dbReference type="EMBL" id="AYZF01000002">
    <property type="protein sequence ID" value="KRN07532.1"/>
    <property type="molecule type" value="Genomic_DNA"/>
</dbReference>